<evidence type="ECO:0000256" key="5">
    <source>
        <dbReference type="ARBA" id="ARBA00022723"/>
    </source>
</evidence>
<keyword evidence="8" id="KW-0503">Monooxygenase</keyword>
<dbReference type="Gene3D" id="1.10.630.10">
    <property type="entry name" value="Cytochrome P450"/>
    <property type="match status" value="1"/>
</dbReference>
<evidence type="ECO:0000256" key="9">
    <source>
        <dbReference type="SAM" id="Phobius"/>
    </source>
</evidence>
<dbReference type="PANTHER" id="PTHR24305">
    <property type="entry name" value="CYTOCHROME P450"/>
    <property type="match status" value="1"/>
</dbReference>
<evidence type="ECO:0000313" key="10">
    <source>
        <dbReference type="EMBL" id="KAH7322452.1"/>
    </source>
</evidence>
<dbReference type="GO" id="GO:0005506">
    <property type="term" value="F:iron ion binding"/>
    <property type="evidence" value="ECO:0007669"/>
    <property type="project" value="InterPro"/>
</dbReference>
<evidence type="ECO:0000256" key="7">
    <source>
        <dbReference type="PIRSR" id="PIRSR602401-1"/>
    </source>
</evidence>
<dbReference type="InterPro" id="IPR002401">
    <property type="entry name" value="Cyt_P450_E_grp-I"/>
</dbReference>
<evidence type="ECO:0000256" key="1">
    <source>
        <dbReference type="ARBA" id="ARBA00001971"/>
    </source>
</evidence>
<reference evidence="10" key="1">
    <citation type="journal article" date="2021" name="Nat. Commun.">
        <title>Genetic determinants of endophytism in the Arabidopsis root mycobiome.</title>
        <authorList>
            <person name="Mesny F."/>
            <person name="Miyauchi S."/>
            <person name="Thiergart T."/>
            <person name="Pickel B."/>
            <person name="Atanasova L."/>
            <person name="Karlsson M."/>
            <person name="Huettel B."/>
            <person name="Barry K.W."/>
            <person name="Haridas S."/>
            <person name="Chen C."/>
            <person name="Bauer D."/>
            <person name="Andreopoulos W."/>
            <person name="Pangilinan J."/>
            <person name="LaButti K."/>
            <person name="Riley R."/>
            <person name="Lipzen A."/>
            <person name="Clum A."/>
            <person name="Drula E."/>
            <person name="Henrissat B."/>
            <person name="Kohler A."/>
            <person name="Grigoriev I.V."/>
            <person name="Martin F.M."/>
            <person name="Hacquard S."/>
        </authorList>
    </citation>
    <scope>NUCLEOTIDE SEQUENCE</scope>
    <source>
        <strain evidence="10">MPI-CAGE-CH-0235</strain>
    </source>
</reference>
<dbReference type="InterPro" id="IPR001128">
    <property type="entry name" value="Cyt_P450"/>
</dbReference>
<dbReference type="PROSITE" id="PS00086">
    <property type="entry name" value="CYTOCHROME_P450"/>
    <property type="match status" value="1"/>
</dbReference>
<keyword evidence="9" id="KW-0812">Transmembrane</keyword>
<proteinExistence type="inferred from homology"/>
<protein>
    <submittedName>
        <fullName evidence="10">Cytochrome P450</fullName>
    </submittedName>
</protein>
<name>A0A8K0STU8_9HYPO</name>
<feature type="transmembrane region" description="Helical" evidence="9">
    <location>
        <begin position="12"/>
        <end position="30"/>
    </location>
</feature>
<dbReference type="Proteomes" id="UP000813444">
    <property type="component" value="Unassembled WGS sequence"/>
</dbReference>
<evidence type="ECO:0000313" key="11">
    <source>
        <dbReference type="Proteomes" id="UP000813444"/>
    </source>
</evidence>
<feature type="binding site" description="axial binding residue" evidence="7">
    <location>
        <position position="449"/>
    </location>
    <ligand>
        <name>heme</name>
        <dbReference type="ChEBI" id="CHEBI:30413"/>
    </ligand>
    <ligandPart>
        <name>Fe</name>
        <dbReference type="ChEBI" id="CHEBI:18248"/>
    </ligandPart>
</feature>
<keyword evidence="9" id="KW-0472">Membrane</keyword>
<keyword evidence="11" id="KW-1185">Reference proteome</keyword>
<dbReference type="SUPFAM" id="SSF48264">
    <property type="entry name" value="Cytochrome P450"/>
    <property type="match status" value="1"/>
</dbReference>
<evidence type="ECO:0000256" key="8">
    <source>
        <dbReference type="RuleBase" id="RU000461"/>
    </source>
</evidence>
<dbReference type="GO" id="GO:0016705">
    <property type="term" value="F:oxidoreductase activity, acting on paired donors, with incorporation or reduction of molecular oxygen"/>
    <property type="evidence" value="ECO:0007669"/>
    <property type="project" value="InterPro"/>
</dbReference>
<sequence>MEHYQIFDSSNLTPKSFASCLASLIVFAILSKLVYNVYFHPLAAYPGPLSLVISDIPLACYALLGISHYRLKEAHEKYGQVVRVAPGTLSYIKPEAWNDIYGHKKDGGGRAQLPKDPLFYNEMLMSKDAITHVNDDDAIPIRRSLNSAFAHRSLLEQEPMMQRHIGQLIEQLEERSKDGTPVDMQKWLTFSMFDINSEFGFGDDMGCVKAGAYHQWVEFVLAFFYAATVLHQCHKFWPLNRVLALCMPPSMRKMQTGHNEVSLERARKRIASKTDKHDFMYYFMQQAKKENLSTKTIEAQASVLILAGSEPSAVAEVAVIHDILSHPGTYQKVRDEVRSLFSTVDAIRLIDVTGQLPYLDAVLKESLRLHPPLPNGLTRWVSEKDGAFICGQHVPFGTVVSVNHYCASTSPTNFRNPEAFAPERWMGDPKYADDNRHVVQPFSVGPRNCPGQKFALYGIKLTLAHLLWRFDLSLGEGTDRWAIGQRVYNGWIQPPLPIILKKRPTS</sequence>
<comment type="cofactor">
    <cofactor evidence="1 7">
        <name>heme</name>
        <dbReference type="ChEBI" id="CHEBI:30413"/>
    </cofactor>
</comment>
<evidence type="ECO:0000256" key="6">
    <source>
        <dbReference type="ARBA" id="ARBA00023004"/>
    </source>
</evidence>
<keyword evidence="4 7" id="KW-0349">Heme</keyword>
<dbReference type="PRINTS" id="PR00463">
    <property type="entry name" value="EP450I"/>
</dbReference>
<gene>
    <name evidence="10" type="ORF">B0I35DRAFT_476403</name>
</gene>
<evidence type="ECO:0000256" key="4">
    <source>
        <dbReference type="ARBA" id="ARBA00022617"/>
    </source>
</evidence>
<dbReference type="GO" id="GO:0004497">
    <property type="term" value="F:monooxygenase activity"/>
    <property type="evidence" value="ECO:0007669"/>
    <property type="project" value="UniProtKB-KW"/>
</dbReference>
<comment type="caution">
    <text evidence="10">The sequence shown here is derived from an EMBL/GenBank/DDBJ whole genome shotgun (WGS) entry which is preliminary data.</text>
</comment>
<dbReference type="PRINTS" id="PR00385">
    <property type="entry name" value="P450"/>
</dbReference>
<comment type="similarity">
    <text evidence="3 8">Belongs to the cytochrome P450 family.</text>
</comment>
<keyword evidence="5 7" id="KW-0479">Metal-binding</keyword>
<dbReference type="Pfam" id="PF00067">
    <property type="entry name" value="p450"/>
    <property type="match status" value="1"/>
</dbReference>
<keyword evidence="8" id="KW-0560">Oxidoreductase</keyword>
<dbReference type="AlphaFoldDB" id="A0A8K0STU8"/>
<evidence type="ECO:0000256" key="3">
    <source>
        <dbReference type="ARBA" id="ARBA00010617"/>
    </source>
</evidence>
<dbReference type="InterPro" id="IPR050121">
    <property type="entry name" value="Cytochrome_P450_monoxygenase"/>
</dbReference>
<dbReference type="InterPro" id="IPR036396">
    <property type="entry name" value="Cyt_P450_sf"/>
</dbReference>
<dbReference type="OrthoDB" id="1470350at2759"/>
<dbReference type="EMBL" id="JAGPNK010000004">
    <property type="protein sequence ID" value="KAH7322452.1"/>
    <property type="molecule type" value="Genomic_DNA"/>
</dbReference>
<dbReference type="GO" id="GO:0020037">
    <property type="term" value="F:heme binding"/>
    <property type="evidence" value="ECO:0007669"/>
    <property type="project" value="InterPro"/>
</dbReference>
<keyword evidence="6 7" id="KW-0408">Iron</keyword>
<organism evidence="10 11">
    <name type="scientific">Stachybotrys elegans</name>
    <dbReference type="NCBI Taxonomy" id="80388"/>
    <lineage>
        <taxon>Eukaryota</taxon>
        <taxon>Fungi</taxon>
        <taxon>Dikarya</taxon>
        <taxon>Ascomycota</taxon>
        <taxon>Pezizomycotina</taxon>
        <taxon>Sordariomycetes</taxon>
        <taxon>Hypocreomycetidae</taxon>
        <taxon>Hypocreales</taxon>
        <taxon>Stachybotryaceae</taxon>
        <taxon>Stachybotrys</taxon>
    </lineage>
</organism>
<keyword evidence="9" id="KW-1133">Transmembrane helix</keyword>
<evidence type="ECO:0000256" key="2">
    <source>
        <dbReference type="ARBA" id="ARBA00004685"/>
    </source>
</evidence>
<dbReference type="InterPro" id="IPR017972">
    <property type="entry name" value="Cyt_P450_CS"/>
</dbReference>
<comment type="pathway">
    <text evidence="2">Mycotoxin biosynthesis.</text>
</comment>
<accession>A0A8K0STU8</accession>
<dbReference type="CDD" id="cd11058">
    <property type="entry name" value="CYP60B-like"/>
    <property type="match status" value="1"/>
</dbReference>
<dbReference type="PANTHER" id="PTHR24305:SF210">
    <property type="entry name" value="CYTOCHROME P450 MONOOXYGENASE ASQL-RELATED"/>
    <property type="match status" value="1"/>
</dbReference>